<evidence type="ECO:0008006" key="3">
    <source>
        <dbReference type="Google" id="ProtNLM"/>
    </source>
</evidence>
<dbReference type="GeneID" id="91097988"/>
<name>A0AAX4K473_9TREE</name>
<accession>A0AAX4K473</accession>
<reference evidence="1 2" key="1">
    <citation type="submission" date="2024-01" db="EMBL/GenBank/DDBJ databases">
        <title>Comparative genomics of Cryptococcus and Kwoniella reveals pathogenesis evolution and contrasting modes of karyotype evolution via chromosome fusion or intercentromeric recombination.</title>
        <authorList>
            <person name="Coelho M.A."/>
            <person name="David-Palma M."/>
            <person name="Shea T."/>
            <person name="Bowers K."/>
            <person name="McGinley-Smith S."/>
            <person name="Mohammad A.W."/>
            <person name="Gnirke A."/>
            <person name="Yurkov A.M."/>
            <person name="Nowrousian M."/>
            <person name="Sun S."/>
            <person name="Cuomo C.A."/>
            <person name="Heitman J."/>
        </authorList>
    </citation>
    <scope>NUCLEOTIDE SEQUENCE [LARGE SCALE GENOMIC DNA]</scope>
    <source>
        <strain evidence="1 2">CBS 6074</strain>
    </source>
</reference>
<protein>
    <recommendedName>
        <fullName evidence="3">Gamma-glutamylcyclotransferase AIG2-like domain-containing protein</fullName>
    </recommendedName>
</protein>
<proteinExistence type="predicted"/>
<dbReference type="EMBL" id="CP144107">
    <property type="protein sequence ID" value="WWC92362.1"/>
    <property type="molecule type" value="Genomic_DNA"/>
</dbReference>
<dbReference type="Proteomes" id="UP001355207">
    <property type="component" value="Chromosome 10"/>
</dbReference>
<dbReference type="RefSeq" id="XP_066079124.1">
    <property type="nucleotide sequence ID" value="XM_066223027.1"/>
</dbReference>
<evidence type="ECO:0000313" key="1">
    <source>
        <dbReference type="EMBL" id="WWC92362.1"/>
    </source>
</evidence>
<evidence type="ECO:0000313" key="2">
    <source>
        <dbReference type="Proteomes" id="UP001355207"/>
    </source>
</evidence>
<sequence>MIKYDASYPIQHIKVCLKLWLTSGDKSPDFYFIYGCLLDDRELATLAIRFATNTTKVWGSTIQAGVSTPACAADKSLLQAHIMDLSSWRISRFKRIPDDYKFAWMRATRGTPVTASGQMDWSTIADKFSLILDEIHGS</sequence>
<keyword evidence="2" id="KW-1185">Reference proteome</keyword>
<dbReference type="AlphaFoldDB" id="A0AAX4K473"/>
<organism evidence="1 2">
    <name type="scientific">Kwoniella dendrophila CBS 6074</name>
    <dbReference type="NCBI Taxonomy" id="1295534"/>
    <lineage>
        <taxon>Eukaryota</taxon>
        <taxon>Fungi</taxon>
        <taxon>Dikarya</taxon>
        <taxon>Basidiomycota</taxon>
        <taxon>Agaricomycotina</taxon>
        <taxon>Tremellomycetes</taxon>
        <taxon>Tremellales</taxon>
        <taxon>Cryptococcaceae</taxon>
        <taxon>Kwoniella</taxon>
    </lineage>
</organism>
<gene>
    <name evidence="1" type="ORF">L201_007319</name>
</gene>